<organism evidence="1">
    <name type="scientific">uncultured Caudovirales phage</name>
    <dbReference type="NCBI Taxonomy" id="2100421"/>
    <lineage>
        <taxon>Viruses</taxon>
        <taxon>Duplodnaviria</taxon>
        <taxon>Heunggongvirae</taxon>
        <taxon>Uroviricota</taxon>
        <taxon>Caudoviricetes</taxon>
        <taxon>Peduoviridae</taxon>
        <taxon>Maltschvirus</taxon>
        <taxon>Maltschvirus maltsch</taxon>
    </lineage>
</organism>
<accession>A0A6J5M8C0</accession>
<sequence length="48" mass="5550">MKFELDQNEAQFIVQVIGNLPTQSGAHPLWQKLVAQFNEQLPKQEVQE</sequence>
<reference evidence="1" key="1">
    <citation type="submission" date="2020-04" db="EMBL/GenBank/DDBJ databases">
        <authorList>
            <person name="Chiriac C."/>
            <person name="Salcher M."/>
            <person name="Ghai R."/>
            <person name="Kavagutti S V."/>
        </authorList>
    </citation>
    <scope>NUCLEOTIDE SEQUENCE</scope>
</reference>
<dbReference type="EMBL" id="LR796389">
    <property type="protein sequence ID" value="CAB4141390.1"/>
    <property type="molecule type" value="Genomic_DNA"/>
</dbReference>
<proteinExistence type="predicted"/>
<name>A0A6J5M8C0_9CAUD</name>
<gene>
    <name evidence="1" type="ORF">UFOVP414_43</name>
    <name evidence="2" type="ORF">UFOVP687_13</name>
</gene>
<protein>
    <submittedName>
        <fullName evidence="1">Uncharacterized protein</fullName>
    </submittedName>
</protein>
<dbReference type="EMBL" id="LR796665">
    <property type="protein sequence ID" value="CAB4157594.1"/>
    <property type="molecule type" value="Genomic_DNA"/>
</dbReference>
<evidence type="ECO:0000313" key="2">
    <source>
        <dbReference type="EMBL" id="CAB4157594.1"/>
    </source>
</evidence>
<evidence type="ECO:0000313" key="1">
    <source>
        <dbReference type="EMBL" id="CAB4141390.1"/>
    </source>
</evidence>